<dbReference type="Proteomes" id="UP000670475">
    <property type="component" value="Unassembled WGS sequence"/>
</dbReference>
<feature type="non-terminal residue" evidence="1">
    <location>
        <position position="1"/>
    </location>
</feature>
<proteinExistence type="predicted"/>
<dbReference type="Pfam" id="PF19720">
    <property type="entry name" value="DUF6214"/>
    <property type="match status" value="1"/>
</dbReference>
<accession>A0A940MHP2</accession>
<sequence length="68" mass="7190">GRHRGPGTAGRLGGRLGDVVDAYRAAQSRGEDPVLAVMAATGFGRRRTLRLIAGARDAGHLPSRRRKA</sequence>
<dbReference type="InterPro" id="IPR046186">
    <property type="entry name" value="DUF6214"/>
</dbReference>
<evidence type="ECO:0000313" key="1">
    <source>
        <dbReference type="EMBL" id="MBP0460250.1"/>
    </source>
</evidence>
<comment type="caution">
    <text evidence="1">The sequence shown here is derived from an EMBL/GenBank/DDBJ whole genome shotgun (WGS) entry which is preliminary data.</text>
</comment>
<gene>
    <name evidence="1" type="ORF">JFN87_22550</name>
</gene>
<organism evidence="1 2">
    <name type="scientific">Streptomyces montanisoli</name>
    <dbReference type="NCBI Taxonomy" id="2798581"/>
    <lineage>
        <taxon>Bacteria</taxon>
        <taxon>Bacillati</taxon>
        <taxon>Actinomycetota</taxon>
        <taxon>Actinomycetes</taxon>
        <taxon>Kitasatosporales</taxon>
        <taxon>Streptomycetaceae</taxon>
        <taxon>Streptomyces</taxon>
    </lineage>
</organism>
<dbReference type="RefSeq" id="WP_245180894.1">
    <property type="nucleotide sequence ID" value="NZ_JAGIQL010000106.1"/>
</dbReference>
<evidence type="ECO:0000313" key="2">
    <source>
        <dbReference type="Proteomes" id="UP000670475"/>
    </source>
</evidence>
<dbReference type="AlphaFoldDB" id="A0A940MHP2"/>
<reference evidence="1" key="1">
    <citation type="submission" date="2021-03" db="EMBL/GenBank/DDBJ databases">
        <title>Whole genome sequence of Streptomyces bomunensis MMS17-BM035.</title>
        <authorList>
            <person name="Lee J.H."/>
        </authorList>
    </citation>
    <scope>NUCLEOTIDE SEQUENCE</scope>
    <source>
        <strain evidence="1">MMS17-BM035</strain>
    </source>
</reference>
<protein>
    <submittedName>
        <fullName evidence="1">Uncharacterized protein</fullName>
    </submittedName>
</protein>
<name>A0A940MHP2_9ACTN</name>
<keyword evidence="2" id="KW-1185">Reference proteome</keyword>
<dbReference type="EMBL" id="JAGIQL010000106">
    <property type="protein sequence ID" value="MBP0460250.1"/>
    <property type="molecule type" value="Genomic_DNA"/>
</dbReference>